<feature type="chain" id="PRO_5046212245" description="Tyrosine-protein kinase ephrin type A/B receptor-like domain-containing protein" evidence="1">
    <location>
        <begin position="37"/>
        <end position="410"/>
    </location>
</feature>
<organism evidence="2 3">
    <name type="scientific">Tetradesmus obliquus</name>
    <name type="common">Green alga</name>
    <name type="synonym">Acutodesmus obliquus</name>
    <dbReference type="NCBI Taxonomy" id="3088"/>
    <lineage>
        <taxon>Eukaryota</taxon>
        <taxon>Viridiplantae</taxon>
        <taxon>Chlorophyta</taxon>
        <taxon>core chlorophytes</taxon>
        <taxon>Chlorophyceae</taxon>
        <taxon>CS clade</taxon>
        <taxon>Sphaeropleales</taxon>
        <taxon>Scenedesmaceae</taxon>
        <taxon>Tetradesmus</taxon>
    </lineage>
</organism>
<proteinExistence type="predicted"/>
<dbReference type="Gene3D" id="2.10.50.10">
    <property type="entry name" value="Tumor Necrosis Factor Receptor, subunit A, domain 2"/>
    <property type="match status" value="1"/>
</dbReference>
<sequence length="410" mass="41594">MAADAVPAGRSTMTTSTKANLLAVACLLAVAALARADSDNCKPPTGTQACDPNFEYRTSGRGRTKTGSCVACAAGQYTPKQGLCCKRCDGIISTDPATNATTCTKCPEKSTIFPRPSPTPGLPASTCMCSAGYQATDVSSVTGVTGCTKCPAGKFNPAVTSATNACQACPAGSVAAKSGSRACTVCKANSTASEDATSCLCNANYYVRQESKGRGRGRTSGRRLAQAVAASASAADDDFKAPSCVQCASATQNNLLNTWPVCCEAGQTYDRLAKKCTTTVCYDGATLVDGACVCPGGQAIANYGSDGTCSCYDAAEWSNTTNTCTCPGGADYTPGANAGDVYSCTCADGATLQSSGCDCGVMNVSWNAITKKCECPTGAIWSAPDPADVNGVHTCKCDAGTWDNTLGACE</sequence>
<keyword evidence="1" id="KW-0732">Signal</keyword>
<dbReference type="SUPFAM" id="SSF57184">
    <property type="entry name" value="Growth factor receptor domain"/>
    <property type="match status" value="1"/>
</dbReference>
<accession>A0ABY8TM71</accession>
<name>A0ABY8TM71_TETOB</name>
<gene>
    <name evidence="2" type="ORF">OEZ85_010285</name>
</gene>
<reference evidence="2 3" key="1">
    <citation type="submission" date="2023-05" db="EMBL/GenBank/DDBJ databases">
        <title>A 100% complete, gapless, phased diploid assembly of the Scenedesmus obliquus UTEX 3031 genome.</title>
        <authorList>
            <person name="Biondi T.C."/>
            <person name="Hanschen E.R."/>
            <person name="Kwon T."/>
            <person name="Eng W."/>
            <person name="Kruse C.P.S."/>
            <person name="Koehler S.I."/>
            <person name="Kunde Y."/>
            <person name="Gleasner C.D."/>
            <person name="You Mak K.T."/>
            <person name="Polle J."/>
            <person name="Hovde B.T."/>
            <person name="Starkenburg S.R."/>
        </authorList>
    </citation>
    <scope>NUCLEOTIDE SEQUENCE [LARGE SCALE GENOMIC DNA]</scope>
    <source>
        <strain evidence="2 3">DOE0152z</strain>
    </source>
</reference>
<evidence type="ECO:0000256" key="1">
    <source>
        <dbReference type="SAM" id="SignalP"/>
    </source>
</evidence>
<keyword evidence="3" id="KW-1185">Reference proteome</keyword>
<evidence type="ECO:0008006" key="4">
    <source>
        <dbReference type="Google" id="ProtNLM"/>
    </source>
</evidence>
<dbReference type="SMART" id="SM01411">
    <property type="entry name" value="Ephrin_rec_like"/>
    <property type="match status" value="2"/>
</dbReference>
<evidence type="ECO:0000313" key="3">
    <source>
        <dbReference type="Proteomes" id="UP001244341"/>
    </source>
</evidence>
<dbReference type="EMBL" id="CP126209">
    <property type="protein sequence ID" value="WIA10077.1"/>
    <property type="molecule type" value="Genomic_DNA"/>
</dbReference>
<feature type="signal peptide" evidence="1">
    <location>
        <begin position="1"/>
        <end position="36"/>
    </location>
</feature>
<dbReference type="InterPro" id="IPR009030">
    <property type="entry name" value="Growth_fac_rcpt_cys_sf"/>
</dbReference>
<evidence type="ECO:0000313" key="2">
    <source>
        <dbReference type="EMBL" id="WIA10077.1"/>
    </source>
</evidence>
<protein>
    <recommendedName>
        <fullName evidence="4">Tyrosine-protein kinase ephrin type A/B receptor-like domain-containing protein</fullName>
    </recommendedName>
</protein>
<dbReference type="Proteomes" id="UP001244341">
    <property type="component" value="Chromosome 2b"/>
</dbReference>